<dbReference type="EMBL" id="CAEZXP010000001">
    <property type="protein sequence ID" value="CAB4693215.1"/>
    <property type="molecule type" value="Genomic_DNA"/>
</dbReference>
<keyword evidence="1" id="KW-1133">Transmembrane helix</keyword>
<gene>
    <name evidence="3" type="ORF">UFOPK2399_00863</name>
</gene>
<dbReference type="PANTHER" id="PTHR37423">
    <property type="entry name" value="SOLUBLE LYTIC MUREIN TRANSGLYCOSYLASE-RELATED"/>
    <property type="match status" value="1"/>
</dbReference>
<dbReference type="CDD" id="cd16896">
    <property type="entry name" value="LT_Slt70-like"/>
    <property type="match status" value="1"/>
</dbReference>
<organism evidence="3">
    <name type="scientific">freshwater metagenome</name>
    <dbReference type="NCBI Taxonomy" id="449393"/>
    <lineage>
        <taxon>unclassified sequences</taxon>
        <taxon>metagenomes</taxon>
        <taxon>ecological metagenomes</taxon>
    </lineage>
</organism>
<keyword evidence="1" id="KW-0812">Transmembrane</keyword>
<dbReference type="SUPFAM" id="SSF53955">
    <property type="entry name" value="Lysozyme-like"/>
    <property type="match status" value="1"/>
</dbReference>
<dbReference type="GO" id="GO:0008933">
    <property type="term" value="F:peptidoglycan lytic transglycosylase activity"/>
    <property type="evidence" value="ECO:0007669"/>
    <property type="project" value="InterPro"/>
</dbReference>
<evidence type="ECO:0000313" key="3">
    <source>
        <dbReference type="EMBL" id="CAB4693215.1"/>
    </source>
</evidence>
<sequence length="182" mass="20537">MRRLEVALVVVAAVAAGFTLYVWKASPPWFERLRYPLHYSTIVVERAKANDLDPALLAAVIYEESRFNPTAESRSGAIGLMQLTPDTAKGIAIRTGGTAFRLSDLTNPAINIRYGSWYLRLLLTKYGDLRLALAAYNAGQGNVDRWKTAGLTIQFPETRVYVEHIERLQRVYRDAWKSQLYG</sequence>
<dbReference type="Pfam" id="PF01464">
    <property type="entry name" value="SLT"/>
    <property type="match status" value="1"/>
</dbReference>
<dbReference type="InterPro" id="IPR008258">
    <property type="entry name" value="Transglycosylase_SLT_dom_1"/>
</dbReference>
<feature type="transmembrane region" description="Helical" evidence="1">
    <location>
        <begin position="6"/>
        <end position="23"/>
    </location>
</feature>
<dbReference type="GO" id="GO:0016020">
    <property type="term" value="C:membrane"/>
    <property type="evidence" value="ECO:0007669"/>
    <property type="project" value="InterPro"/>
</dbReference>
<dbReference type="AlphaFoldDB" id="A0A6J6P9H5"/>
<dbReference type="PROSITE" id="PS00922">
    <property type="entry name" value="TRANSGLYCOSYLASE"/>
    <property type="match status" value="1"/>
</dbReference>
<dbReference type="InterPro" id="IPR000189">
    <property type="entry name" value="Transglyc_AS"/>
</dbReference>
<dbReference type="InterPro" id="IPR023346">
    <property type="entry name" value="Lysozyme-like_dom_sf"/>
</dbReference>
<evidence type="ECO:0000259" key="2">
    <source>
        <dbReference type="Pfam" id="PF01464"/>
    </source>
</evidence>
<feature type="domain" description="Transglycosylase SLT" evidence="2">
    <location>
        <begin position="45"/>
        <end position="148"/>
    </location>
</feature>
<dbReference type="PANTHER" id="PTHR37423:SF5">
    <property type="entry name" value="SOLUBLE LYTIC MUREIN TRANSGLYCOSYLASE"/>
    <property type="match status" value="1"/>
</dbReference>
<name>A0A6J6P9H5_9ZZZZ</name>
<accession>A0A6J6P9H5</accession>
<proteinExistence type="predicted"/>
<evidence type="ECO:0000256" key="1">
    <source>
        <dbReference type="SAM" id="Phobius"/>
    </source>
</evidence>
<keyword evidence="1" id="KW-0472">Membrane</keyword>
<dbReference type="GO" id="GO:0000270">
    <property type="term" value="P:peptidoglycan metabolic process"/>
    <property type="evidence" value="ECO:0007669"/>
    <property type="project" value="InterPro"/>
</dbReference>
<reference evidence="3" key="1">
    <citation type="submission" date="2020-05" db="EMBL/GenBank/DDBJ databases">
        <authorList>
            <person name="Chiriac C."/>
            <person name="Salcher M."/>
            <person name="Ghai R."/>
            <person name="Kavagutti S V."/>
        </authorList>
    </citation>
    <scope>NUCLEOTIDE SEQUENCE</scope>
</reference>
<protein>
    <submittedName>
        <fullName evidence="3">Unannotated protein</fullName>
    </submittedName>
</protein>
<dbReference type="Gene3D" id="1.10.530.10">
    <property type="match status" value="1"/>
</dbReference>